<keyword evidence="2 5" id="KW-0812">Transmembrane</keyword>
<dbReference type="PANTHER" id="PTHR33514">
    <property type="entry name" value="PROTEIN ABCI12, CHLOROPLASTIC"/>
    <property type="match status" value="1"/>
</dbReference>
<evidence type="ECO:0000313" key="7">
    <source>
        <dbReference type="Proteomes" id="UP001232163"/>
    </source>
</evidence>
<evidence type="ECO:0000256" key="2">
    <source>
        <dbReference type="ARBA" id="ARBA00022692"/>
    </source>
</evidence>
<keyword evidence="7" id="KW-1185">Reference proteome</keyword>
<protein>
    <submittedName>
        <fullName evidence="6">Biotin transport system permease protein</fullName>
    </submittedName>
</protein>
<organism evidence="6 7">
    <name type="scientific">Deinococcus enclensis</name>
    <dbReference type="NCBI Taxonomy" id="1049582"/>
    <lineage>
        <taxon>Bacteria</taxon>
        <taxon>Thermotogati</taxon>
        <taxon>Deinococcota</taxon>
        <taxon>Deinococci</taxon>
        <taxon>Deinococcales</taxon>
        <taxon>Deinococcaceae</taxon>
        <taxon>Deinococcus</taxon>
    </lineage>
</organism>
<keyword evidence="3 5" id="KW-1133">Transmembrane helix</keyword>
<comment type="caution">
    <text evidence="6">The sequence shown here is derived from an EMBL/GenBank/DDBJ whole genome shotgun (WGS) entry which is preliminary data.</text>
</comment>
<dbReference type="RefSeq" id="WP_307466360.1">
    <property type="nucleotide sequence ID" value="NZ_JAURUR010000007.1"/>
</dbReference>
<keyword evidence="4 5" id="KW-0472">Membrane</keyword>
<proteinExistence type="predicted"/>
<name>A0ABT9MED4_9DEIO</name>
<evidence type="ECO:0000313" key="6">
    <source>
        <dbReference type="EMBL" id="MDP9764846.1"/>
    </source>
</evidence>
<dbReference type="CDD" id="cd16914">
    <property type="entry name" value="EcfT"/>
    <property type="match status" value="1"/>
</dbReference>
<feature type="transmembrane region" description="Helical" evidence="5">
    <location>
        <begin position="47"/>
        <end position="65"/>
    </location>
</feature>
<evidence type="ECO:0000256" key="3">
    <source>
        <dbReference type="ARBA" id="ARBA00022989"/>
    </source>
</evidence>
<evidence type="ECO:0000256" key="4">
    <source>
        <dbReference type="ARBA" id="ARBA00023136"/>
    </source>
</evidence>
<dbReference type="Proteomes" id="UP001232163">
    <property type="component" value="Unassembled WGS sequence"/>
</dbReference>
<dbReference type="PANTHER" id="PTHR33514:SF13">
    <property type="entry name" value="PROTEIN ABCI12, CHLOROPLASTIC"/>
    <property type="match status" value="1"/>
</dbReference>
<evidence type="ECO:0000256" key="5">
    <source>
        <dbReference type="SAM" id="Phobius"/>
    </source>
</evidence>
<evidence type="ECO:0000256" key="1">
    <source>
        <dbReference type="ARBA" id="ARBA00004141"/>
    </source>
</evidence>
<dbReference type="Pfam" id="PF02361">
    <property type="entry name" value="CbiQ"/>
    <property type="match status" value="1"/>
</dbReference>
<comment type="subcellular location">
    <subcellularLocation>
        <location evidence="1">Membrane</location>
        <topology evidence="1">Multi-pass membrane protein</topology>
    </subcellularLocation>
</comment>
<reference evidence="6 7" key="1">
    <citation type="submission" date="2023-07" db="EMBL/GenBank/DDBJ databases">
        <title>Genomic Encyclopedia of Type Strains, Phase IV (KMG-IV): sequencing the most valuable type-strain genomes for metagenomic binning, comparative biology and taxonomic classification.</title>
        <authorList>
            <person name="Goeker M."/>
        </authorList>
    </citation>
    <scope>NUCLEOTIDE SEQUENCE [LARGE SCALE GENOMIC DNA]</scope>
    <source>
        <strain evidence="6 7">NIO-1023</strain>
    </source>
</reference>
<accession>A0ABT9MED4</accession>
<feature type="transmembrane region" description="Helical" evidence="5">
    <location>
        <begin position="100"/>
        <end position="117"/>
    </location>
</feature>
<sequence>MTARGQAAGLLGLYVPRPSPLHALTPGPKLLALLLAGAGVFTLRSPGPLLLVLAAVVGLYGVARLGGRILWGQLRPTLALLAFFFAVQALTVNVDSGVVTVLRFAVMILLASLLTLTTRTSDLLATLERALQPLRRVGVNPEKVSLAVSLTLRFIPVVIGIVAEVRDAQRARGLDGSVLALAVPVIIRTLRMADDIADAIDARS</sequence>
<gene>
    <name evidence="6" type="ORF">QO006_002293</name>
</gene>
<dbReference type="InterPro" id="IPR003339">
    <property type="entry name" value="ABC/ECF_trnsptr_transmembrane"/>
</dbReference>
<dbReference type="EMBL" id="JAURUR010000007">
    <property type="protein sequence ID" value="MDP9764846.1"/>
    <property type="molecule type" value="Genomic_DNA"/>
</dbReference>
<feature type="transmembrane region" description="Helical" evidence="5">
    <location>
        <begin position="77"/>
        <end position="94"/>
    </location>
</feature>